<evidence type="ECO:0000313" key="1">
    <source>
        <dbReference type="EMBL" id="MDN3567736.1"/>
    </source>
</evidence>
<protein>
    <submittedName>
        <fullName evidence="1">Ester cyclase</fullName>
    </submittedName>
</protein>
<dbReference type="InterPro" id="IPR009959">
    <property type="entry name" value="Cyclase_SnoaL-like"/>
</dbReference>
<dbReference type="PANTHER" id="PTHR38436">
    <property type="entry name" value="POLYKETIDE CYCLASE SNOAL-LIKE DOMAIN"/>
    <property type="match status" value="1"/>
</dbReference>
<evidence type="ECO:0000313" key="2">
    <source>
        <dbReference type="Proteomes" id="UP001529369"/>
    </source>
</evidence>
<proteinExistence type="predicted"/>
<name>A0ABT8AE49_9PROT</name>
<organism evidence="1 2">
    <name type="scientific">Paeniroseomonas aquatica</name>
    <dbReference type="NCBI Taxonomy" id="373043"/>
    <lineage>
        <taxon>Bacteria</taxon>
        <taxon>Pseudomonadati</taxon>
        <taxon>Pseudomonadota</taxon>
        <taxon>Alphaproteobacteria</taxon>
        <taxon>Acetobacterales</taxon>
        <taxon>Acetobacteraceae</taxon>
        <taxon>Paeniroseomonas</taxon>
    </lineage>
</organism>
<reference evidence="2" key="1">
    <citation type="journal article" date="2019" name="Int. J. Syst. Evol. Microbiol.">
        <title>The Global Catalogue of Microorganisms (GCM) 10K type strain sequencing project: providing services to taxonomists for standard genome sequencing and annotation.</title>
        <authorList>
            <consortium name="The Broad Institute Genomics Platform"/>
            <consortium name="The Broad Institute Genome Sequencing Center for Infectious Disease"/>
            <person name="Wu L."/>
            <person name="Ma J."/>
        </authorList>
    </citation>
    <scope>NUCLEOTIDE SEQUENCE [LARGE SCALE GENOMIC DNA]</scope>
    <source>
        <strain evidence="2">CECT 7131</strain>
    </source>
</reference>
<sequence>MPVPTAGEVLRLWFEEVWNQCDASRIEVHMAPAGIARAVDETGADAHGPAAFRAFFERFLDSFSDIRFTMHEVVEAGPLAAGRWTARLTHSGPGLGVPPTGRSLELSGMAMVRVEDGKIVEGWNEWNRMALATGLGLLVAPAR</sequence>
<accession>A0ABT8AE49</accession>
<dbReference type="InterPro" id="IPR032710">
    <property type="entry name" value="NTF2-like_dom_sf"/>
</dbReference>
<dbReference type="RefSeq" id="WP_290319796.1">
    <property type="nucleotide sequence ID" value="NZ_JAUFPN010000197.1"/>
</dbReference>
<gene>
    <name evidence="1" type="ORF">QWZ14_25440</name>
</gene>
<dbReference type="EMBL" id="JAUFPN010000197">
    <property type="protein sequence ID" value="MDN3567736.1"/>
    <property type="molecule type" value="Genomic_DNA"/>
</dbReference>
<comment type="caution">
    <text evidence="1">The sequence shown here is derived from an EMBL/GenBank/DDBJ whole genome shotgun (WGS) entry which is preliminary data.</text>
</comment>
<keyword evidence="2" id="KW-1185">Reference proteome</keyword>
<dbReference type="Pfam" id="PF07366">
    <property type="entry name" value="SnoaL"/>
    <property type="match status" value="1"/>
</dbReference>
<dbReference type="SUPFAM" id="SSF54427">
    <property type="entry name" value="NTF2-like"/>
    <property type="match status" value="1"/>
</dbReference>
<dbReference type="Proteomes" id="UP001529369">
    <property type="component" value="Unassembled WGS sequence"/>
</dbReference>
<dbReference type="Gene3D" id="3.10.450.50">
    <property type="match status" value="1"/>
</dbReference>
<dbReference type="PANTHER" id="PTHR38436:SF1">
    <property type="entry name" value="ESTER CYCLASE"/>
    <property type="match status" value="1"/>
</dbReference>